<proteinExistence type="predicted"/>
<dbReference type="GO" id="GO:0004386">
    <property type="term" value="F:helicase activity"/>
    <property type="evidence" value="ECO:0007669"/>
    <property type="project" value="UniProtKB-KW"/>
</dbReference>
<dbReference type="EMBL" id="MK500442">
    <property type="protein sequence ID" value="QBK89830.1"/>
    <property type="molecule type" value="Genomic_DNA"/>
</dbReference>
<gene>
    <name evidence="3" type="ORF">LCPAC101_01130</name>
</gene>
<dbReference type="Gene3D" id="3.30.40.10">
    <property type="entry name" value="Zinc/RING finger domain, C3HC4 (zinc finger)"/>
    <property type="match status" value="1"/>
</dbReference>
<evidence type="ECO:0000259" key="2">
    <source>
        <dbReference type="Pfam" id="PF13639"/>
    </source>
</evidence>
<keyword evidence="3" id="KW-0378">Hydrolase</keyword>
<dbReference type="Pfam" id="PF13639">
    <property type="entry name" value="zf-RING_2"/>
    <property type="match status" value="1"/>
</dbReference>
<dbReference type="InterPro" id="IPR001841">
    <property type="entry name" value="Znf_RING"/>
</dbReference>
<keyword evidence="3" id="KW-0067">ATP-binding</keyword>
<feature type="region of interest" description="Disordered" evidence="1">
    <location>
        <begin position="118"/>
        <end position="150"/>
    </location>
</feature>
<feature type="domain" description="RING-type" evidence="2">
    <location>
        <begin position="228"/>
        <end position="262"/>
    </location>
</feature>
<feature type="compositionally biased region" description="Polar residues" evidence="1">
    <location>
        <begin position="63"/>
        <end position="83"/>
    </location>
</feature>
<feature type="region of interest" description="Disordered" evidence="1">
    <location>
        <begin position="37"/>
        <end position="83"/>
    </location>
</feature>
<name>A0A481Z5A0_9VIRU</name>
<keyword evidence="3" id="KW-0347">Helicase</keyword>
<keyword evidence="3" id="KW-0547">Nucleotide-binding</keyword>
<feature type="compositionally biased region" description="Polar residues" evidence="1">
    <location>
        <begin position="37"/>
        <end position="55"/>
    </location>
</feature>
<dbReference type="SUPFAM" id="SSF57850">
    <property type="entry name" value="RING/U-box"/>
    <property type="match status" value="1"/>
</dbReference>
<protein>
    <submittedName>
        <fullName evidence="3">UvrD-like helicase</fullName>
    </submittedName>
</protein>
<evidence type="ECO:0000256" key="1">
    <source>
        <dbReference type="SAM" id="MobiDB-lite"/>
    </source>
</evidence>
<reference evidence="3" key="1">
    <citation type="journal article" date="2019" name="MBio">
        <title>Virus Genomes from Deep Sea Sediments Expand the Ocean Megavirome and Support Independent Origins of Viral Gigantism.</title>
        <authorList>
            <person name="Backstrom D."/>
            <person name="Yutin N."/>
            <person name="Jorgensen S.L."/>
            <person name="Dharamshi J."/>
            <person name="Homa F."/>
            <person name="Zaremba-Niedwiedzka K."/>
            <person name="Spang A."/>
            <person name="Wolf Y.I."/>
            <person name="Koonin E.V."/>
            <person name="Ettema T.J."/>
        </authorList>
    </citation>
    <scope>NUCLEOTIDE SEQUENCE</scope>
</reference>
<accession>A0A481Z5A0</accession>
<feature type="compositionally biased region" description="Low complexity" evidence="1">
    <location>
        <begin position="118"/>
        <end position="139"/>
    </location>
</feature>
<sequence length="274" mass="30826">MDKANQHIFSDQENINNMIPGTKIKNKSTNNNLNIPYKSTSSIGKSPSITPSINPRSYPRISPHTTPSVSPRFSPCTTPSVSPRFSPCTTPNITPRVSPHITPSVSPRISPRAILRRLSGTLSSSTSTTPSITPRTTPRNIQSGSSESIESEEIIRADMNLSELSIYLSDMNEYSDSLLLSLNDISEINIDNKIKIYSNYIHNLKLNIYNKNIHSVYDHDPINHEDFINNESKIKIIPCGHYFFPETINRWFTKSPTCPLCKYNIFNNILFPGK</sequence>
<evidence type="ECO:0000313" key="3">
    <source>
        <dbReference type="EMBL" id="QBK89830.1"/>
    </source>
</evidence>
<dbReference type="InterPro" id="IPR013083">
    <property type="entry name" value="Znf_RING/FYVE/PHD"/>
</dbReference>
<organism evidence="3">
    <name type="scientific">Pithovirus LCPAC101</name>
    <dbReference type="NCBI Taxonomy" id="2506586"/>
    <lineage>
        <taxon>Viruses</taxon>
        <taxon>Pithoviruses</taxon>
    </lineage>
</organism>